<proteinExistence type="predicted"/>
<evidence type="ECO:0000313" key="3">
    <source>
        <dbReference type="EMBL" id="MBB2506452.1"/>
    </source>
</evidence>
<feature type="region of interest" description="Disordered" evidence="2">
    <location>
        <begin position="832"/>
        <end position="851"/>
    </location>
</feature>
<feature type="coiled-coil region" evidence="1">
    <location>
        <begin position="279"/>
        <end position="309"/>
    </location>
</feature>
<sequence length="1082" mass="117122">MSGRRKAEIDLTALAGLFGVDGQVTLVDPQPGVLGRWQPTRAGAVNSWQWASEQFLFRNGWLGLVGRNGSGKSLTGSTLFPTFMDGDVSQKALAVSGRSGSTLTQRHTSWKTSQPKAGLWWQEFGRTDHPTKDDDPAVTRWITIGLWLRSSGGDRTVLERGWFIAPGRVDQDLVFERERTPIDVDDLAQQLAAIDGEFFTSHERLHRVASRHLTIVLAEDDFAESIRKALYDPLDSDQMNALANVLRALRSVQVNDRISPEQMKATLTSALPALDVDLVRRLAEALAKAEQMRTRLETAKKERDSLAQISSGYRRYATAVATLVSAALVVANREYASRAKERDNLITALNAHERTQDDSTRKAEELTKELNKVAATVEVLQNKARGHAGARLDELRQHLTELTGIANTAQNEADKAGMLLDQQRSNSSERDADAANASAALRTLLSQLAQDSSDLYASAYFDTLEKESASLSASFPTLPAAGFDQRVEHAKAAFYAWIDDQLSALQEVLDAITQHRSACDTRDAADQRYATAQAAADTKATAAQQAAEASQQADNEVLDRLVAVADSLTRMPRPPDALFETEPLDLDEIPRWAERALAQVLAATDVPGAESRYEAAREAADRAHLSADHAIAAATRATTTVAEQATCLLDESASLGEAPPAVRELAAALTEIPECGAQLLHTLRDRIETSAEEARRQVTERQGRLRHATTLLTDWTHAQERARRDAVSAEAAEQDAHTAGRQAEAAAQAAIAEAIAWVNAVHAWVDGLALIDSAQLRLPHRDEPASADPAPLTSSLETAYRETTNALTAEHTTAEAEAAAIRVRLAELEDEIAATSRTEPKPDAPSWRATRSDRTGAPLWTLVDFADDVPAHLAGELEGALLAAGILDAWVSEDGDLTDGDVHLRAGKPLPGTTLADFLVPERDCAVPADYIRAILSSIQVVEAGADDKARPSLVFELGGVVRSGVVHAVSPADWAPQHIGATARERNRQRRLKQLQAQHAELSAAHAQAVDKVRNASDKIAQAQQEANALPPATELMRRREHAATIRADAERLQTTASTARAVADDSSILADRAWSAASDA</sequence>
<evidence type="ECO:0000256" key="1">
    <source>
        <dbReference type="SAM" id="Coils"/>
    </source>
</evidence>
<gene>
    <name evidence="3" type="ORF">H5411_46040</name>
</gene>
<comment type="caution">
    <text evidence="3">The sequence shown here is derived from an EMBL/GenBank/DDBJ whole genome shotgun (WGS) entry which is preliminary data.</text>
</comment>
<dbReference type="EMBL" id="JACJHR010000192">
    <property type="protein sequence ID" value="MBB2506452.1"/>
    <property type="molecule type" value="Genomic_DNA"/>
</dbReference>
<reference evidence="3 4" key="1">
    <citation type="submission" date="2020-08" db="EMBL/GenBank/DDBJ databases">
        <title>Amycolatopsis echigonensis JCM 21831.</title>
        <authorList>
            <person name="Tedsree N."/>
            <person name="Kuncharoen N."/>
            <person name="Likhitwitayawuid K."/>
            <person name="Tanasupawat S."/>
        </authorList>
    </citation>
    <scope>NUCLEOTIDE SEQUENCE [LARGE SCALE GENOMIC DNA]</scope>
    <source>
        <strain evidence="3 4">JCM 21831</strain>
    </source>
</reference>
<feature type="non-terminal residue" evidence="3">
    <location>
        <position position="1082"/>
    </location>
</feature>
<organism evidence="3 4">
    <name type="scientific">Amycolatopsis echigonensis</name>
    <dbReference type="NCBI Taxonomy" id="2576905"/>
    <lineage>
        <taxon>Bacteria</taxon>
        <taxon>Bacillati</taxon>
        <taxon>Actinomycetota</taxon>
        <taxon>Actinomycetes</taxon>
        <taxon>Pseudonocardiales</taxon>
        <taxon>Pseudonocardiaceae</taxon>
        <taxon>Amycolatopsis</taxon>
    </lineage>
</organism>
<dbReference type="AlphaFoldDB" id="A0A8E1W9P2"/>
<protein>
    <recommendedName>
        <fullName evidence="5">TIGR02680 family protein</fullName>
    </recommendedName>
</protein>
<evidence type="ECO:0000313" key="4">
    <source>
        <dbReference type="Proteomes" id="UP000550260"/>
    </source>
</evidence>
<dbReference type="Proteomes" id="UP000550260">
    <property type="component" value="Unassembled WGS sequence"/>
</dbReference>
<name>A0A8E1W9P2_9PSEU</name>
<dbReference type="RefSeq" id="WP_220818369.1">
    <property type="nucleotide sequence ID" value="NZ_JACJHR010000192.1"/>
</dbReference>
<evidence type="ECO:0000256" key="2">
    <source>
        <dbReference type="SAM" id="MobiDB-lite"/>
    </source>
</evidence>
<keyword evidence="1" id="KW-0175">Coiled coil</keyword>
<evidence type="ECO:0008006" key="5">
    <source>
        <dbReference type="Google" id="ProtNLM"/>
    </source>
</evidence>
<feature type="coiled-coil region" evidence="1">
    <location>
        <begin position="986"/>
        <end position="1027"/>
    </location>
</feature>
<accession>A0A8E1W9P2</accession>
<feature type="coiled-coil region" evidence="1">
    <location>
        <begin position="349"/>
        <end position="412"/>
    </location>
</feature>